<name>A0A348FZ35_9HYPH</name>
<protein>
    <recommendedName>
        <fullName evidence="4">Branched-chain amino acid transport</fullName>
    </recommendedName>
</protein>
<dbReference type="KEGG" id="blag:BLTE_12530"/>
<keyword evidence="3" id="KW-1185">Reference proteome</keyword>
<feature type="transmembrane region" description="Helical" evidence="1">
    <location>
        <begin position="102"/>
        <end position="120"/>
    </location>
</feature>
<dbReference type="EMBL" id="AP018907">
    <property type="protein sequence ID" value="BBF92568.1"/>
    <property type="molecule type" value="Genomic_DNA"/>
</dbReference>
<evidence type="ECO:0000256" key="1">
    <source>
        <dbReference type="SAM" id="Phobius"/>
    </source>
</evidence>
<accession>A0A348FZ35</accession>
<dbReference type="RefSeq" id="WP_244600141.1">
    <property type="nucleotide sequence ID" value="NZ_AP018907.1"/>
</dbReference>
<keyword evidence="1" id="KW-1133">Transmembrane helix</keyword>
<dbReference type="InterPro" id="IPR008407">
    <property type="entry name" value="Brnchd-chn_aa_trnsp_AzlD"/>
</dbReference>
<keyword evidence="1" id="KW-0812">Transmembrane</keyword>
<reference evidence="2 3" key="1">
    <citation type="submission" date="2018-08" db="EMBL/GenBank/DDBJ databases">
        <title>Complete genome sequencing of Blastochloris tepida GI.</title>
        <authorList>
            <person name="Tsukatani Y."/>
            <person name="Mori H."/>
        </authorList>
    </citation>
    <scope>NUCLEOTIDE SEQUENCE [LARGE SCALE GENOMIC DNA]</scope>
    <source>
        <strain evidence="2 3">GI</strain>
    </source>
</reference>
<keyword evidence="1" id="KW-0472">Membrane</keyword>
<proteinExistence type="predicted"/>
<evidence type="ECO:0008006" key="4">
    <source>
        <dbReference type="Google" id="ProtNLM"/>
    </source>
</evidence>
<dbReference type="Proteomes" id="UP000266934">
    <property type="component" value="Chromosome"/>
</dbReference>
<organism evidence="2 3">
    <name type="scientific">Blastochloris tepida</name>
    <dbReference type="NCBI Taxonomy" id="2233851"/>
    <lineage>
        <taxon>Bacteria</taxon>
        <taxon>Pseudomonadati</taxon>
        <taxon>Pseudomonadota</taxon>
        <taxon>Alphaproteobacteria</taxon>
        <taxon>Hyphomicrobiales</taxon>
        <taxon>Blastochloridaceae</taxon>
        <taxon>Blastochloris</taxon>
    </lineage>
</organism>
<evidence type="ECO:0000313" key="3">
    <source>
        <dbReference type="Proteomes" id="UP000266934"/>
    </source>
</evidence>
<dbReference type="AlphaFoldDB" id="A0A348FZ35"/>
<feature type="transmembrane region" description="Helical" evidence="1">
    <location>
        <begin position="50"/>
        <end position="68"/>
    </location>
</feature>
<dbReference type="Pfam" id="PF05437">
    <property type="entry name" value="AzlD"/>
    <property type="match status" value="1"/>
</dbReference>
<evidence type="ECO:0000313" key="2">
    <source>
        <dbReference type="EMBL" id="BBF92568.1"/>
    </source>
</evidence>
<feature type="transmembrane region" description="Helical" evidence="1">
    <location>
        <begin position="74"/>
        <end position="95"/>
    </location>
</feature>
<feature type="transmembrane region" description="Helical" evidence="1">
    <location>
        <begin position="14"/>
        <end position="38"/>
    </location>
</feature>
<gene>
    <name evidence="2" type="ORF">BLTE_12530</name>
</gene>
<sequence>MSDPGMSDPGMSDLAIYAMVLAAAAVTYVWRFLGIAVANRIDDRSLGFRFVRAVATAMVAGLAARMVLFPTGGLAAIPLALRLVAVGVGAGAYAATGRSVTAGLIAADAVIIAGAWWLGLGSG</sequence>